<gene>
    <name evidence="3" type="ORF">OIH86_14070</name>
</gene>
<evidence type="ECO:0000313" key="4">
    <source>
        <dbReference type="Proteomes" id="UP001526147"/>
    </source>
</evidence>
<comment type="caution">
    <text evidence="3">The sequence shown here is derived from an EMBL/GenBank/DDBJ whole genome shotgun (WGS) entry which is preliminary data.</text>
</comment>
<name>A0ABT3DJS6_9BACI</name>
<evidence type="ECO:0000259" key="2">
    <source>
        <dbReference type="Pfam" id="PF13690"/>
    </source>
</evidence>
<accession>A0ABT3DJS6</accession>
<evidence type="ECO:0000256" key="1">
    <source>
        <dbReference type="ARBA" id="ARBA00022500"/>
    </source>
</evidence>
<dbReference type="InterPro" id="IPR028051">
    <property type="entry name" value="CheX-like_dom"/>
</dbReference>
<proteinExistence type="predicted"/>
<reference evidence="3 4" key="1">
    <citation type="submission" date="2022-10" db="EMBL/GenBank/DDBJ databases">
        <title>Draft genome assembly of moderately radiation resistant bacterium Metabacillus halosaccharovorans.</title>
        <authorList>
            <person name="Pal S."/>
            <person name="Gopinathan A."/>
        </authorList>
    </citation>
    <scope>NUCLEOTIDE SEQUENCE [LARGE SCALE GENOMIC DNA]</scope>
    <source>
        <strain evidence="3 4">VITHBRA001</strain>
    </source>
</reference>
<dbReference type="InterPro" id="IPR028976">
    <property type="entry name" value="CheC-like_sf"/>
</dbReference>
<feature type="domain" description="Chemotaxis phosphatase CheX-like" evidence="2">
    <location>
        <begin position="45"/>
        <end position="121"/>
    </location>
</feature>
<organism evidence="3 4">
    <name type="scientific">Metabacillus halosaccharovorans</name>
    <dbReference type="NCBI Taxonomy" id="930124"/>
    <lineage>
        <taxon>Bacteria</taxon>
        <taxon>Bacillati</taxon>
        <taxon>Bacillota</taxon>
        <taxon>Bacilli</taxon>
        <taxon>Bacillales</taxon>
        <taxon>Bacillaceae</taxon>
        <taxon>Metabacillus</taxon>
    </lineage>
</organism>
<dbReference type="Proteomes" id="UP001526147">
    <property type="component" value="Unassembled WGS sequence"/>
</dbReference>
<keyword evidence="1" id="KW-0145">Chemotaxis</keyword>
<dbReference type="CDD" id="cd17906">
    <property type="entry name" value="CheX"/>
    <property type="match status" value="1"/>
</dbReference>
<sequence>MSTTVSNTLEDLHGSAIESIKQVLPIPHENITAPELRSELTCHFGVLVGITGSINGKVLYKSDVDFFTSVGELMFGMELEGDMLKSFAGELGNMISGGLCTNVFSKGMTIDITAPTIMEGNMSISGFKEAIEIVMTFQGGKKLEIGLMID</sequence>
<dbReference type="RefSeq" id="WP_264143303.1">
    <property type="nucleotide sequence ID" value="NZ_JAOYEY010000043.1"/>
</dbReference>
<keyword evidence="4" id="KW-1185">Reference proteome</keyword>
<evidence type="ECO:0000313" key="3">
    <source>
        <dbReference type="EMBL" id="MCV9886761.1"/>
    </source>
</evidence>
<dbReference type="PANTHER" id="PTHR39452:SF1">
    <property type="entry name" value="CHEY-P PHOSPHATASE CHEX"/>
    <property type="match status" value="1"/>
</dbReference>
<dbReference type="InterPro" id="IPR038756">
    <property type="entry name" value="CheX-like"/>
</dbReference>
<dbReference type="EMBL" id="JAOYEY010000043">
    <property type="protein sequence ID" value="MCV9886761.1"/>
    <property type="molecule type" value="Genomic_DNA"/>
</dbReference>
<dbReference type="Gene3D" id="3.40.1550.10">
    <property type="entry name" value="CheC-like"/>
    <property type="match status" value="1"/>
</dbReference>
<dbReference type="PANTHER" id="PTHR39452">
    <property type="entry name" value="CHEY-P PHOSPHATASE CHEX"/>
    <property type="match status" value="1"/>
</dbReference>
<protein>
    <submittedName>
        <fullName evidence="3">Chemotaxis protein CheX</fullName>
    </submittedName>
</protein>
<dbReference type="Pfam" id="PF13690">
    <property type="entry name" value="CheX"/>
    <property type="match status" value="1"/>
</dbReference>
<dbReference type="SUPFAM" id="SSF103039">
    <property type="entry name" value="CheC-like"/>
    <property type="match status" value="1"/>
</dbReference>